<keyword evidence="1" id="KW-0732">Signal</keyword>
<evidence type="ECO:0000256" key="1">
    <source>
        <dbReference type="SAM" id="SignalP"/>
    </source>
</evidence>
<reference evidence="2 3" key="1">
    <citation type="submission" date="2024-04" db="EMBL/GenBank/DDBJ databases">
        <title>Draft genome sequence of Sessilibacter corallicola NBRC 116591.</title>
        <authorList>
            <person name="Miyakawa T."/>
            <person name="Kusuya Y."/>
            <person name="Miura T."/>
        </authorList>
    </citation>
    <scope>NUCLEOTIDE SEQUENCE [LARGE SCALE GENOMIC DNA]</scope>
    <source>
        <strain evidence="2 3">KU-00831-HH</strain>
    </source>
</reference>
<sequence length="108" mass="12004">MINTAIRKLFILPALIVSAVLFATQANASGSYSSTPATPKVDSPYDQGKRAFNRKVACKKCPLPGKKIDAEKARAVIEAIHSDEAFNKLSDKQRENITYYLAKRYKLK</sequence>
<feature type="chain" id="PRO_5045791982" description="Cytochrome c domain-containing protein" evidence="1">
    <location>
        <begin position="29"/>
        <end position="108"/>
    </location>
</feature>
<evidence type="ECO:0000313" key="3">
    <source>
        <dbReference type="Proteomes" id="UP001465153"/>
    </source>
</evidence>
<dbReference type="Proteomes" id="UP001465153">
    <property type="component" value="Unassembled WGS sequence"/>
</dbReference>
<evidence type="ECO:0008006" key="4">
    <source>
        <dbReference type="Google" id="ProtNLM"/>
    </source>
</evidence>
<gene>
    <name evidence="2" type="ORF">NBRC116591_35080</name>
</gene>
<evidence type="ECO:0000313" key="2">
    <source>
        <dbReference type="EMBL" id="GAA6169697.1"/>
    </source>
</evidence>
<comment type="caution">
    <text evidence="2">The sequence shown here is derived from an EMBL/GenBank/DDBJ whole genome shotgun (WGS) entry which is preliminary data.</text>
</comment>
<name>A0ABQ0ADQ0_9GAMM</name>
<keyword evidence="3" id="KW-1185">Reference proteome</keyword>
<feature type="signal peptide" evidence="1">
    <location>
        <begin position="1"/>
        <end position="28"/>
    </location>
</feature>
<dbReference type="RefSeq" id="WP_233089940.1">
    <property type="nucleotide sequence ID" value="NZ_BAABWN010000014.1"/>
</dbReference>
<organism evidence="2 3">
    <name type="scientific">Sessilibacter corallicola</name>
    <dbReference type="NCBI Taxonomy" id="2904075"/>
    <lineage>
        <taxon>Bacteria</taxon>
        <taxon>Pseudomonadati</taxon>
        <taxon>Pseudomonadota</taxon>
        <taxon>Gammaproteobacteria</taxon>
        <taxon>Cellvibrionales</taxon>
        <taxon>Cellvibrionaceae</taxon>
        <taxon>Sessilibacter</taxon>
    </lineage>
</organism>
<proteinExistence type="predicted"/>
<protein>
    <recommendedName>
        <fullName evidence="4">Cytochrome c domain-containing protein</fullName>
    </recommendedName>
</protein>
<dbReference type="EMBL" id="BAABWN010000014">
    <property type="protein sequence ID" value="GAA6169697.1"/>
    <property type="molecule type" value="Genomic_DNA"/>
</dbReference>
<accession>A0ABQ0ADQ0</accession>